<dbReference type="Gene3D" id="3.40.20.10">
    <property type="entry name" value="Severin"/>
    <property type="match status" value="1"/>
</dbReference>
<feature type="domain" description="PH" evidence="2">
    <location>
        <begin position="2"/>
        <end position="102"/>
    </location>
</feature>
<name>A0AAV7ZYF9_9EUKA</name>
<evidence type="ECO:0000313" key="3">
    <source>
        <dbReference type="EMBL" id="KAJ3444954.1"/>
    </source>
</evidence>
<dbReference type="CDD" id="cd00821">
    <property type="entry name" value="PH"/>
    <property type="match status" value="1"/>
</dbReference>
<evidence type="ECO:0000313" key="4">
    <source>
        <dbReference type="Proteomes" id="UP001146793"/>
    </source>
</evidence>
<dbReference type="InterPro" id="IPR001849">
    <property type="entry name" value="PH_domain"/>
</dbReference>
<feature type="region of interest" description="Disordered" evidence="1">
    <location>
        <begin position="943"/>
        <end position="967"/>
    </location>
</feature>
<dbReference type="SUPFAM" id="SSF55753">
    <property type="entry name" value="Actin depolymerizing proteins"/>
    <property type="match status" value="1"/>
</dbReference>
<dbReference type="InterPro" id="IPR011993">
    <property type="entry name" value="PH-like_dom_sf"/>
</dbReference>
<dbReference type="AlphaFoldDB" id="A0AAV7ZYF9"/>
<dbReference type="SMART" id="SM00233">
    <property type="entry name" value="PH"/>
    <property type="match status" value="4"/>
</dbReference>
<gene>
    <name evidence="3" type="ORF">M0812_10816</name>
</gene>
<dbReference type="EMBL" id="JANTQA010000023">
    <property type="protein sequence ID" value="KAJ3444954.1"/>
    <property type="molecule type" value="Genomic_DNA"/>
</dbReference>
<dbReference type="Gene3D" id="2.30.29.30">
    <property type="entry name" value="Pleckstrin-homology domain (PH domain)/Phosphotyrosine-binding domain (PTB)"/>
    <property type="match status" value="3"/>
</dbReference>
<feature type="region of interest" description="Disordered" evidence="1">
    <location>
        <begin position="158"/>
        <end position="191"/>
    </location>
</feature>
<dbReference type="Proteomes" id="UP001146793">
    <property type="component" value="Unassembled WGS sequence"/>
</dbReference>
<feature type="compositionally biased region" description="Low complexity" evidence="1">
    <location>
        <begin position="1037"/>
        <end position="1046"/>
    </location>
</feature>
<reference evidence="3" key="1">
    <citation type="submission" date="2022-08" db="EMBL/GenBank/DDBJ databases">
        <title>Novel sulphate-reducing endosymbionts in the free-living metamonad Anaeramoeba.</title>
        <authorList>
            <person name="Jerlstrom-Hultqvist J."/>
            <person name="Cepicka I."/>
            <person name="Gallot-Lavallee L."/>
            <person name="Salas-Leiva D."/>
            <person name="Curtis B.A."/>
            <person name="Zahonova K."/>
            <person name="Pipaliya S."/>
            <person name="Dacks J."/>
            <person name="Roger A.J."/>
        </authorList>
    </citation>
    <scope>NUCLEOTIDE SEQUENCE</scope>
    <source>
        <strain evidence="3">Busselton2</strain>
    </source>
</reference>
<organism evidence="3 4">
    <name type="scientific">Anaeramoeba flamelloides</name>
    <dbReference type="NCBI Taxonomy" id="1746091"/>
    <lineage>
        <taxon>Eukaryota</taxon>
        <taxon>Metamonada</taxon>
        <taxon>Anaeramoebidae</taxon>
        <taxon>Anaeramoeba</taxon>
    </lineage>
</organism>
<proteinExistence type="predicted"/>
<dbReference type="InterPro" id="IPR029006">
    <property type="entry name" value="ADF-H/Gelsolin-like_dom_sf"/>
</dbReference>
<evidence type="ECO:0000256" key="1">
    <source>
        <dbReference type="SAM" id="MobiDB-lite"/>
    </source>
</evidence>
<feature type="compositionally biased region" description="Low complexity" evidence="1">
    <location>
        <begin position="955"/>
        <end position="967"/>
    </location>
</feature>
<feature type="domain" description="PH" evidence="2">
    <location>
        <begin position="111"/>
        <end position="252"/>
    </location>
</feature>
<feature type="compositionally biased region" description="Basic residues" evidence="1">
    <location>
        <begin position="1072"/>
        <end position="1081"/>
    </location>
</feature>
<feature type="compositionally biased region" description="Basic and acidic residues" evidence="1">
    <location>
        <begin position="169"/>
        <end position="191"/>
    </location>
</feature>
<dbReference type="SUPFAM" id="SSF50729">
    <property type="entry name" value="PH domain-like"/>
    <property type="match status" value="4"/>
</dbReference>
<protein>
    <submittedName>
        <fullName evidence="3">Variant sh3 domain containing protein</fullName>
    </submittedName>
</protein>
<feature type="compositionally biased region" description="Polar residues" evidence="1">
    <location>
        <begin position="1020"/>
        <end position="1031"/>
    </location>
</feature>
<feature type="region of interest" description="Disordered" evidence="1">
    <location>
        <begin position="1018"/>
        <end position="1081"/>
    </location>
</feature>
<feature type="domain" description="PH" evidence="2">
    <location>
        <begin position="641"/>
        <end position="762"/>
    </location>
</feature>
<comment type="caution">
    <text evidence="3">The sequence shown here is derived from an EMBL/GenBank/DDBJ whole genome shotgun (WGS) entry which is preliminary data.</text>
</comment>
<sequence>MTNSETGWLYKKHFGRYFSRWKLKWVLLRSHYLFIFEDDESSTSETFIDLHQVTTIKTNTKVSFRYKKLCFQICTLKKNYLFRATSKQYVNYWKNIFEKQIKLTIGDKKDQVALKGNLEQLVKGSFKKKFIYQKCKILKRVHVLVHYDIKKLDFEEKENGNESDNENENENKNKNKYKRDKEKEKVKEKENEKKTITMIHLDTVAECTKVKSNKKRRKNIFQIKAIDRNYFFRASSQNQCDEWIEAIQSMLKRHKPSLEINGTSIKYESNLPYSPRSGYKEMKTILRETTLSFSGRKISDVVRVTLSIPSKNWQIEGVELLGLLTVCDNMKKQKDRFPKGVQYDKLTATLAGDEKNFVRPCILKNGKYLNQYKLKDGNVIELLNKFYLNQLGLEMPFLIKVRIPRLNFSKGILLTQDLLVVDVKKILVKKKLLPLNEKANSFSLYICPSIRFPLGLKLSDLIFIMSYGLSIFDELEIRYITSQNNKTKNHSNNKNNNRMNISINVNNKIDEISIIKNILNNYKIIGNLTLKVHTTNQVFYSVISPPFLELYLNKNDSDPYLTLYLYNFQILDVPQTKEEKKLNQFSFFLEYPIKTYHFIARSKISKLYWIEKINWTSKIAEFKQILISNGEKENEMFGFEMNKLEGKLRLLKINSNKLYNFIKFWCTIKNNKICFYSSKKSQNRNESEKDKIIKFVIKLKNILSINAHCDIPLKIIKKIGFTKEEVRSAFKITVKNGKEFVFFAEDIKDKLNWTRGIDILRYQLPEKILSDISNINNYQNRLNYPNGKSDGDTENAFEPKQVIKSYNKKNKNKKSFQKELMWDCIKIGYTQEKIEKILHLNDSMLNSLIQEEPITVIINTIDLLKNNKKILYKVNKKLCVKRTNFDISSLKHNRSFILLSVDRDKLIIIQWNGNKANRLQKAKTKSIVNAMFNEMVENGDSGPIGIINKNKDKNNANNSDSNDSNSNIKSFSFNNRFDQKNSFRNDSLNIKLKRKLTPNLQYELERVKSFENFQIEKTDNNSSLTNENSHVGKNKSESNLKNNDNGNDNDREGNKRNNPNIKKHFLFEKNLNQKKKKKKIN</sequence>
<accession>A0AAV7ZYF9</accession>
<evidence type="ECO:0000259" key="2">
    <source>
        <dbReference type="PROSITE" id="PS50003"/>
    </source>
</evidence>
<dbReference type="PROSITE" id="PS50003">
    <property type="entry name" value="PH_DOMAIN"/>
    <property type="match status" value="3"/>
</dbReference>
<dbReference type="Pfam" id="PF00169">
    <property type="entry name" value="PH"/>
    <property type="match status" value="3"/>
</dbReference>